<gene>
    <name evidence="1" type="ORF">PLOB_00025063</name>
</gene>
<name>A0ABN8MXR7_9CNID</name>
<dbReference type="Proteomes" id="UP001159405">
    <property type="component" value="Unassembled WGS sequence"/>
</dbReference>
<evidence type="ECO:0000313" key="1">
    <source>
        <dbReference type="EMBL" id="CAH3035240.1"/>
    </source>
</evidence>
<dbReference type="EMBL" id="CALNXK010000003">
    <property type="protein sequence ID" value="CAH3035240.1"/>
    <property type="molecule type" value="Genomic_DNA"/>
</dbReference>
<reference evidence="1 2" key="1">
    <citation type="submission" date="2022-05" db="EMBL/GenBank/DDBJ databases">
        <authorList>
            <consortium name="Genoscope - CEA"/>
            <person name="William W."/>
        </authorList>
    </citation>
    <scope>NUCLEOTIDE SEQUENCE [LARGE SCALE GENOMIC DNA]</scope>
</reference>
<organism evidence="1 2">
    <name type="scientific">Porites lobata</name>
    <dbReference type="NCBI Taxonomy" id="104759"/>
    <lineage>
        <taxon>Eukaryota</taxon>
        <taxon>Metazoa</taxon>
        <taxon>Cnidaria</taxon>
        <taxon>Anthozoa</taxon>
        <taxon>Hexacorallia</taxon>
        <taxon>Scleractinia</taxon>
        <taxon>Fungiina</taxon>
        <taxon>Poritidae</taxon>
        <taxon>Porites</taxon>
    </lineage>
</organism>
<accession>A0ABN8MXR7</accession>
<feature type="non-terminal residue" evidence="1">
    <location>
        <position position="1"/>
    </location>
</feature>
<evidence type="ECO:0000313" key="2">
    <source>
        <dbReference type="Proteomes" id="UP001159405"/>
    </source>
</evidence>
<protein>
    <recommendedName>
        <fullName evidence="3">Telomerase reverse transcriptase</fullName>
    </recommendedName>
</protein>
<keyword evidence="2" id="KW-1185">Reference proteome</keyword>
<sequence length="140" mass="16191">SNTTQTNLDKLQAVQNFTCRILSGAKKFDHITPLLKDLRWLPIRQQLYFRFAVLVFKCMTSCAPEYLTSKLVGRSAISTRNTRNSQLLNIPLFRTASSQRTFQYRATSLWNELQPALKLSPSVTEFKCLLRQKLLNDCFI</sequence>
<proteinExistence type="predicted"/>
<comment type="caution">
    <text evidence="1">The sequence shown here is derived from an EMBL/GenBank/DDBJ whole genome shotgun (WGS) entry which is preliminary data.</text>
</comment>
<evidence type="ECO:0008006" key="3">
    <source>
        <dbReference type="Google" id="ProtNLM"/>
    </source>
</evidence>